<sequence>MTLVFFFGLRIDQNVVEEYDNKLIQIWLPYAVYKIYEYRSSIGQLERHDHELKMFVSSLERDFRNIFFVRSILKGAKRYGDFATSMAPGTRSMRNSTLRVGEMVPDANLIKEDLTKASLLCWILIRVLYAWKSWGRDSFARALIELDATCGLKGMLVVAIPKFVGPGYTAENILVEYEWKPPIFEEFEKPKSSSIVSNPFSVLEEDNGNYMDDLIDDIRKKVEALPGKIGICSDRKADFPKRNIVFSPETKVHYFDKDDMKFDNMGQGV</sequence>
<accession>A0A6L2NHI5</accession>
<proteinExistence type="predicted"/>
<gene>
    <name evidence="1" type="ORF">Tci_057621</name>
</gene>
<name>A0A6L2NHI5_TANCI</name>
<dbReference type="AlphaFoldDB" id="A0A6L2NHI5"/>
<evidence type="ECO:0000313" key="1">
    <source>
        <dbReference type="EMBL" id="GEU85643.1"/>
    </source>
</evidence>
<dbReference type="EMBL" id="BKCJ010009150">
    <property type="protein sequence ID" value="GEU85643.1"/>
    <property type="molecule type" value="Genomic_DNA"/>
</dbReference>
<protein>
    <submittedName>
        <fullName evidence="1">Uncharacterized protein</fullName>
    </submittedName>
</protein>
<organism evidence="1">
    <name type="scientific">Tanacetum cinerariifolium</name>
    <name type="common">Dalmatian daisy</name>
    <name type="synonym">Chrysanthemum cinerariifolium</name>
    <dbReference type="NCBI Taxonomy" id="118510"/>
    <lineage>
        <taxon>Eukaryota</taxon>
        <taxon>Viridiplantae</taxon>
        <taxon>Streptophyta</taxon>
        <taxon>Embryophyta</taxon>
        <taxon>Tracheophyta</taxon>
        <taxon>Spermatophyta</taxon>
        <taxon>Magnoliopsida</taxon>
        <taxon>eudicotyledons</taxon>
        <taxon>Gunneridae</taxon>
        <taxon>Pentapetalae</taxon>
        <taxon>asterids</taxon>
        <taxon>campanulids</taxon>
        <taxon>Asterales</taxon>
        <taxon>Asteraceae</taxon>
        <taxon>Asteroideae</taxon>
        <taxon>Anthemideae</taxon>
        <taxon>Anthemidinae</taxon>
        <taxon>Tanacetum</taxon>
    </lineage>
</organism>
<comment type="caution">
    <text evidence="1">The sequence shown here is derived from an EMBL/GenBank/DDBJ whole genome shotgun (WGS) entry which is preliminary data.</text>
</comment>
<reference evidence="1" key="1">
    <citation type="journal article" date="2019" name="Sci. Rep.">
        <title>Draft genome of Tanacetum cinerariifolium, the natural source of mosquito coil.</title>
        <authorList>
            <person name="Yamashiro T."/>
            <person name="Shiraishi A."/>
            <person name="Satake H."/>
            <person name="Nakayama K."/>
        </authorList>
    </citation>
    <scope>NUCLEOTIDE SEQUENCE</scope>
</reference>